<feature type="transmembrane region" description="Helical" evidence="7">
    <location>
        <begin position="6"/>
        <end position="29"/>
    </location>
</feature>
<protein>
    <recommendedName>
        <fullName evidence="10">AEC family transporter</fullName>
    </recommendedName>
</protein>
<reference evidence="8 9" key="1">
    <citation type="submission" date="2018-05" db="EMBL/GenBank/DDBJ databases">
        <title>Draft Genome Sequence of Arthrobacter cumminsii IME1328, Isolated from a Patient Who Suffered from Foot Ulcers in China.</title>
        <authorList>
            <person name="Li M."/>
            <person name="Jiang Z."/>
            <person name="Sun Q."/>
            <person name="Tong Y."/>
        </authorList>
    </citation>
    <scope>NUCLEOTIDE SEQUENCE [LARGE SCALE GENOMIC DNA]</scope>
    <source>
        <strain evidence="8 9">IME1328</strain>
    </source>
</reference>
<dbReference type="EMBL" id="QFWG01000002">
    <property type="protein sequence ID" value="PWI28206.1"/>
    <property type="molecule type" value="Genomic_DNA"/>
</dbReference>
<evidence type="ECO:0000256" key="2">
    <source>
        <dbReference type="ARBA" id="ARBA00022448"/>
    </source>
</evidence>
<evidence type="ECO:0000256" key="6">
    <source>
        <dbReference type="ARBA" id="ARBA00023136"/>
    </source>
</evidence>
<evidence type="ECO:0000313" key="8">
    <source>
        <dbReference type="EMBL" id="PWI28206.1"/>
    </source>
</evidence>
<keyword evidence="5 7" id="KW-1133">Transmembrane helix</keyword>
<dbReference type="Pfam" id="PF03547">
    <property type="entry name" value="Mem_trans"/>
    <property type="match status" value="2"/>
</dbReference>
<dbReference type="PANTHER" id="PTHR36838">
    <property type="entry name" value="AUXIN EFFLUX CARRIER FAMILY PROTEIN"/>
    <property type="match status" value="1"/>
</dbReference>
<comment type="subcellular location">
    <subcellularLocation>
        <location evidence="1">Membrane</location>
        <topology evidence="1">Multi-pass membrane protein</topology>
    </subcellularLocation>
</comment>
<dbReference type="PANTHER" id="PTHR36838:SF1">
    <property type="entry name" value="SLR1864 PROTEIN"/>
    <property type="match status" value="1"/>
</dbReference>
<keyword evidence="6 7" id="KW-0472">Membrane</keyword>
<organism evidence="8 9">
    <name type="scientific">Pseudoglutamicibacter cumminsii</name>
    <dbReference type="NCBI Taxonomy" id="156979"/>
    <lineage>
        <taxon>Bacteria</taxon>
        <taxon>Bacillati</taxon>
        <taxon>Actinomycetota</taxon>
        <taxon>Actinomycetes</taxon>
        <taxon>Micrococcales</taxon>
        <taxon>Micrococcaceae</taxon>
        <taxon>Pseudoglutamicibacter</taxon>
    </lineage>
</organism>
<dbReference type="RefSeq" id="WP_109303082.1">
    <property type="nucleotide sequence ID" value="NZ_QFWG01000002.1"/>
</dbReference>
<feature type="transmembrane region" description="Helical" evidence="7">
    <location>
        <begin position="101"/>
        <end position="124"/>
    </location>
</feature>
<accession>A0ABX5L5X1</accession>
<sequence length="296" mass="31024">MMGNVSAMLGVLSGFTAIWVVILVGYVVGRLNVLGPEGRYVLSRLTFLIANPALLFQTIARADISVIFGPQVFIAAISAFIVMALYMLIARLALKRKSAELTVGALSAAQVNAANLGIPIAIFVLGDATYSVPVLLFQLAILQPLSLICLDVQTQRVGSGVVGALKGIATNPLILASLAGVIVATTGATIPETVMNPIEILGGAAVPAMLMAFGISLVGSKPLQHGSGRRIDVMLVLTFKLIVHPLIAWFLAAVVFQLDSAGIFMAVILGVLPTAQQSKRAQSQASPGQRLFWVVV</sequence>
<feature type="transmembrane region" description="Helical" evidence="7">
    <location>
        <begin position="41"/>
        <end position="60"/>
    </location>
</feature>
<keyword evidence="9" id="KW-1185">Reference proteome</keyword>
<feature type="transmembrane region" description="Helical" evidence="7">
    <location>
        <begin position="231"/>
        <end position="252"/>
    </location>
</feature>
<evidence type="ECO:0000256" key="4">
    <source>
        <dbReference type="ARBA" id="ARBA00022692"/>
    </source>
</evidence>
<evidence type="ECO:0000256" key="5">
    <source>
        <dbReference type="ARBA" id="ARBA00022989"/>
    </source>
</evidence>
<evidence type="ECO:0000313" key="9">
    <source>
        <dbReference type="Proteomes" id="UP000245514"/>
    </source>
</evidence>
<keyword evidence="3" id="KW-1003">Cell membrane</keyword>
<keyword evidence="4 7" id="KW-0812">Transmembrane</keyword>
<feature type="transmembrane region" description="Helical" evidence="7">
    <location>
        <begin position="130"/>
        <end position="152"/>
    </location>
</feature>
<proteinExistence type="predicted"/>
<feature type="transmembrane region" description="Helical" evidence="7">
    <location>
        <begin position="66"/>
        <end position="89"/>
    </location>
</feature>
<evidence type="ECO:0000256" key="3">
    <source>
        <dbReference type="ARBA" id="ARBA00022475"/>
    </source>
</evidence>
<name>A0ABX5L5X1_9MICC</name>
<comment type="caution">
    <text evidence="8">The sequence shown here is derived from an EMBL/GenBank/DDBJ whole genome shotgun (WGS) entry which is preliminary data.</text>
</comment>
<dbReference type="Proteomes" id="UP000245514">
    <property type="component" value="Unassembled WGS sequence"/>
</dbReference>
<evidence type="ECO:0008006" key="10">
    <source>
        <dbReference type="Google" id="ProtNLM"/>
    </source>
</evidence>
<evidence type="ECO:0000256" key="1">
    <source>
        <dbReference type="ARBA" id="ARBA00004141"/>
    </source>
</evidence>
<evidence type="ECO:0000256" key="7">
    <source>
        <dbReference type="SAM" id="Phobius"/>
    </source>
</evidence>
<gene>
    <name evidence="8" type="ORF">CAY35_01770</name>
</gene>
<feature type="transmembrane region" description="Helical" evidence="7">
    <location>
        <begin position="200"/>
        <end position="219"/>
    </location>
</feature>
<keyword evidence="2" id="KW-0813">Transport</keyword>
<dbReference type="InterPro" id="IPR004776">
    <property type="entry name" value="Mem_transp_PIN-like"/>
</dbReference>